<accession>W7YNY4</accession>
<evidence type="ECO:0000256" key="5">
    <source>
        <dbReference type="SAM" id="SignalP"/>
    </source>
</evidence>
<dbReference type="OrthoDB" id="9803686at2"/>
<dbReference type="InterPro" id="IPR035986">
    <property type="entry name" value="PKD_dom_sf"/>
</dbReference>
<feature type="active site" description="Proton donor" evidence="4">
    <location>
        <position position="466"/>
    </location>
</feature>
<name>W7YNY4_9BACT</name>
<dbReference type="PANTHER" id="PTHR40079">
    <property type="entry name" value="MANNAN ENDO-1,4-BETA-MANNOSIDASE E-RELATED"/>
    <property type="match status" value="1"/>
</dbReference>
<keyword evidence="2 4" id="KW-0378">Hydrolase</keyword>
<evidence type="ECO:0000259" key="6">
    <source>
        <dbReference type="PROSITE" id="PS51764"/>
    </source>
</evidence>
<evidence type="ECO:0000256" key="2">
    <source>
        <dbReference type="ARBA" id="ARBA00022801"/>
    </source>
</evidence>
<evidence type="ECO:0000313" key="8">
    <source>
        <dbReference type="Proteomes" id="UP000019402"/>
    </source>
</evidence>
<keyword evidence="3 4" id="KW-0326">Glycosidase</keyword>
<sequence length="649" mass="72880">MRQLYKQVIGALFFLITLLACSNEEDTLSNLSELNSFSVQELMITFQQDATGNWYSKANKDDDLSELTAEFEISPQAMMFIGNTPQTSGYNKNDFTNPVIYTVRAEDGTKTNYKVSVFKEAFIASFGIKELADVEFINTSNDIIATVVNGTDLSALTAVFEATEGAKLYVNGVEQESGKTVNDFTKPLIYKLIEIDGTEKDYTVTISVAENQAPIADAGDDKTILVNPGQTTAVVQLDGSGSSDAEGAIATYEWKRGNAVIASGIKSEVLLEIGTHEIELWVRDEHGETAFDNIYIIVQEAGVYVPIDGNATQDTKNLLTNLGMIGNSSEFIFGQEFPLSFQQNELSYDLTTSDCKTVTGDHPGVFGIDPHYMLYKSASQRQLHIDEAKKAYENGSVITFDFHQQSKTDHKIYMSDITTSTDKSLMYDIVNDNNEARAWFYEELDDVIGIINNDLGFPIVFRLFHEMDGDWFWWGTKATNHSKQLYIEFYKMSVDYIKERTSLVLFAWSPNYTLQEDYYPGDDYVDIVGIDMYEPAKSTLKSNLIALSNFAISHNKIAALTETGYRNDYISSKPAFWNDVVLEAIKEGGNDIRIAWVLSWFNAPWTSNQSDLFIPNAETPQAAKDKFIEFENDATTLFQEDVRALQVYE</sequence>
<comment type="similarity">
    <text evidence="1 4">Belongs to the glycosyl hydrolase 26 family.</text>
</comment>
<evidence type="ECO:0000313" key="7">
    <source>
        <dbReference type="EMBL" id="GAF04104.1"/>
    </source>
</evidence>
<dbReference type="EMBL" id="BAMD01000037">
    <property type="protein sequence ID" value="GAF04104.1"/>
    <property type="molecule type" value="Genomic_DNA"/>
</dbReference>
<dbReference type="PROSITE" id="PS51764">
    <property type="entry name" value="GH26"/>
    <property type="match status" value="1"/>
</dbReference>
<feature type="domain" description="GH26" evidence="6">
    <location>
        <begin position="313"/>
        <end position="640"/>
    </location>
</feature>
<dbReference type="eggNOG" id="COG3391">
    <property type="taxonomic scope" value="Bacteria"/>
</dbReference>
<dbReference type="SUPFAM" id="SSF49299">
    <property type="entry name" value="PKD domain"/>
    <property type="match status" value="1"/>
</dbReference>
<protein>
    <submittedName>
        <fullName evidence="7">Mannan endo-1,4-beta-mannosidase</fullName>
    </submittedName>
</protein>
<evidence type="ECO:0000256" key="1">
    <source>
        <dbReference type="ARBA" id="ARBA00007754"/>
    </source>
</evidence>
<feature type="chain" id="PRO_5004907445" evidence="5">
    <location>
        <begin position="23"/>
        <end position="649"/>
    </location>
</feature>
<dbReference type="SUPFAM" id="SSF51445">
    <property type="entry name" value="(Trans)glycosidases"/>
    <property type="match status" value="1"/>
</dbReference>
<dbReference type="PRINTS" id="PR00739">
    <property type="entry name" value="GLHYDRLASE26"/>
</dbReference>
<dbReference type="Gene3D" id="3.20.20.80">
    <property type="entry name" value="Glycosidases"/>
    <property type="match status" value="1"/>
</dbReference>
<dbReference type="STRING" id="869213.GCA_000517085_01128"/>
<dbReference type="PANTHER" id="PTHR40079:SF4">
    <property type="entry name" value="GH26 DOMAIN-CONTAINING PROTEIN-RELATED"/>
    <property type="match status" value="1"/>
</dbReference>
<dbReference type="RefSeq" id="WP_027471024.1">
    <property type="nucleotide sequence ID" value="NZ_BAMD01000037.1"/>
</dbReference>
<comment type="caution">
    <text evidence="7">The sequence shown here is derived from an EMBL/GenBank/DDBJ whole genome shotgun (WGS) entry which is preliminary data.</text>
</comment>
<dbReference type="InterPro" id="IPR022790">
    <property type="entry name" value="GH26_dom"/>
</dbReference>
<dbReference type="GO" id="GO:0006080">
    <property type="term" value="P:substituted mannan metabolic process"/>
    <property type="evidence" value="ECO:0007669"/>
    <property type="project" value="InterPro"/>
</dbReference>
<keyword evidence="8" id="KW-1185">Reference proteome</keyword>
<gene>
    <name evidence="7" type="ORF">JCM21142_72799</name>
</gene>
<dbReference type="Gene3D" id="2.60.40.2340">
    <property type="match status" value="2"/>
</dbReference>
<feature type="signal peptide" evidence="5">
    <location>
        <begin position="1"/>
        <end position="22"/>
    </location>
</feature>
<dbReference type="PROSITE" id="PS51257">
    <property type="entry name" value="PROKAR_LIPOPROTEIN"/>
    <property type="match status" value="1"/>
</dbReference>
<dbReference type="eggNOG" id="COG4124">
    <property type="taxonomic scope" value="Bacteria"/>
</dbReference>
<evidence type="ECO:0000256" key="3">
    <source>
        <dbReference type="ARBA" id="ARBA00023295"/>
    </source>
</evidence>
<dbReference type="AlphaFoldDB" id="W7YNY4"/>
<dbReference type="InterPro" id="IPR013783">
    <property type="entry name" value="Ig-like_fold"/>
</dbReference>
<reference evidence="7 8" key="1">
    <citation type="journal article" date="2014" name="Genome Announc.">
        <title>Draft Genome Sequence of Cytophaga fermentans JCM 21142T, a Facultative Anaerobe Isolated from Marine Mud.</title>
        <authorList>
            <person name="Starns D."/>
            <person name="Oshima K."/>
            <person name="Suda W."/>
            <person name="Iino T."/>
            <person name="Yuki M."/>
            <person name="Inoue J."/>
            <person name="Kitamura K."/>
            <person name="Iida T."/>
            <person name="Darby A."/>
            <person name="Hattori M."/>
            <person name="Ohkuma M."/>
        </authorList>
    </citation>
    <scope>NUCLEOTIDE SEQUENCE [LARGE SCALE GENOMIC DNA]</scope>
    <source>
        <strain evidence="7 8">JCM 21142</strain>
    </source>
</reference>
<dbReference type="Gene3D" id="2.60.40.10">
    <property type="entry name" value="Immunoglobulins"/>
    <property type="match status" value="1"/>
</dbReference>
<dbReference type="Proteomes" id="UP000019402">
    <property type="component" value="Unassembled WGS sequence"/>
</dbReference>
<dbReference type="Pfam" id="PF02156">
    <property type="entry name" value="Glyco_hydro_26"/>
    <property type="match status" value="1"/>
</dbReference>
<dbReference type="InterPro" id="IPR000805">
    <property type="entry name" value="Glyco_hydro_26"/>
</dbReference>
<evidence type="ECO:0000256" key="4">
    <source>
        <dbReference type="PROSITE-ProRule" id="PRU01100"/>
    </source>
</evidence>
<dbReference type="eggNOG" id="COG4932">
    <property type="taxonomic scope" value="Bacteria"/>
</dbReference>
<dbReference type="InterPro" id="IPR017853">
    <property type="entry name" value="GH"/>
</dbReference>
<organism evidence="7 8">
    <name type="scientific">Saccharicrinis fermentans DSM 9555 = JCM 21142</name>
    <dbReference type="NCBI Taxonomy" id="869213"/>
    <lineage>
        <taxon>Bacteria</taxon>
        <taxon>Pseudomonadati</taxon>
        <taxon>Bacteroidota</taxon>
        <taxon>Bacteroidia</taxon>
        <taxon>Marinilabiliales</taxon>
        <taxon>Marinilabiliaceae</taxon>
        <taxon>Saccharicrinis</taxon>
    </lineage>
</organism>
<feature type="active site" description="Nucleophile" evidence="4">
    <location>
        <position position="562"/>
    </location>
</feature>
<proteinExistence type="inferred from homology"/>
<keyword evidence="5" id="KW-0732">Signal</keyword>
<dbReference type="GO" id="GO:0016985">
    <property type="term" value="F:mannan endo-1,4-beta-mannosidase activity"/>
    <property type="evidence" value="ECO:0007669"/>
    <property type="project" value="InterPro"/>
</dbReference>